<dbReference type="CDD" id="cd06145">
    <property type="entry name" value="REX1_like"/>
    <property type="match status" value="1"/>
</dbReference>
<feature type="domain" description="Exonuclease" evidence="7">
    <location>
        <begin position="420"/>
        <end position="632"/>
    </location>
</feature>
<dbReference type="GeneID" id="85305967"/>
<dbReference type="InterPro" id="IPR012337">
    <property type="entry name" value="RNaseH-like_sf"/>
</dbReference>
<dbReference type="SUPFAM" id="SSF53098">
    <property type="entry name" value="Ribonuclease H-like"/>
    <property type="match status" value="1"/>
</dbReference>
<dbReference type="InterPro" id="IPR047021">
    <property type="entry name" value="REXO1/3/4-like"/>
</dbReference>
<dbReference type="InterPro" id="IPR036397">
    <property type="entry name" value="RNaseH_sf"/>
</dbReference>
<feature type="compositionally biased region" description="Low complexity" evidence="6">
    <location>
        <begin position="100"/>
        <end position="137"/>
    </location>
</feature>
<evidence type="ECO:0000313" key="9">
    <source>
        <dbReference type="Proteomes" id="UP001244011"/>
    </source>
</evidence>
<keyword evidence="5" id="KW-0175">Coiled coil</keyword>
<accession>A0AAJ0C943</accession>
<keyword evidence="4" id="KW-0269">Exonuclease</keyword>
<dbReference type="PANTHER" id="PTHR12801">
    <property type="entry name" value="RNA EXONUCLEASE REXO1 / RECO3 FAMILY MEMBER-RELATED"/>
    <property type="match status" value="1"/>
</dbReference>
<feature type="region of interest" description="Disordered" evidence="6">
    <location>
        <begin position="34"/>
        <end position="158"/>
    </location>
</feature>
<dbReference type="AlphaFoldDB" id="A0AAJ0C943"/>
<evidence type="ECO:0000256" key="4">
    <source>
        <dbReference type="ARBA" id="ARBA00022839"/>
    </source>
</evidence>
<evidence type="ECO:0000313" key="8">
    <source>
        <dbReference type="EMBL" id="KAK1770914.1"/>
    </source>
</evidence>
<name>A0AAJ0C943_9PEZI</name>
<dbReference type="InterPro" id="IPR013520">
    <property type="entry name" value="Ribonucl_H"/>
</dbReference>
<dbReference type="InterPro" id="IPR034922">
    <property type="entry name" value="REX1-like_exo"/>
</dbReference>
<dbReference type="PANTHER" id="PTHR12801:SF112">
    <property type="entry name" value="RNA EXONUCLEASE 3"/>
    <property type="match status" value="1"/>
</dbReference>
<dbReference type="Gene3D" id="3.30.420.10">
    <property type="entry name" value="Ribonuclease H-like superfamily/Ribonuclease H"/>
    <property type="match status" value="1"/>
</dbReference>
<sequence>MDAMNAVLKNFKNIPCPAGGKCTQSNCQWKHAWDQEPAASSRDGEADQLGPRKRLKVGQGDEALKDANQTKAAITTAKKPVSPPPLKRKTPTATHDGAASKDSPSSTTSKPPTHSSRSSVSRTPTSAAASPASPLKKTAPKAPRKPEALNPRHLKSSPATHEFRFRALAMLHEQFVRLNNELKRDASNEEEKLVLTDQQLIWIALDEEEKLATDKPPIYTNVIKNRITSYKRLTVAKWKEEREAQRKKELAAMTGKVANKPVLGPPKVIHTGLTPEQEVEFLSRLLTPIKDLGQFGYVPSVPTEDDVREAHKAEEAAKGWEVCDRCATRFQVFPGRREDGALTSAGKCTFHPGKPYFPEKQLGDKSRVQKRWRCCKEAVGDTPGCTKAETHVFKISHPKRLATVLPYAETPPNPLAPTNRAVCFDCEMGYTVRGLELIRLTATSWPDGQELLDVLVQPLGEILDLNSRYSGVWPEDIINAEPFSLAKSDDDQPPLPGQTSAEDREEGELEDVGPPKTKKKKKMQIVSSPAVARDLLFSLISPATPLIGHGLENDLNAVRAVHPTLVDTVLLYPHKRGLPIRHGLKALMEALLNRAIQVEQTTDDGKPIGHDSAEDARAAGELVRLKVQQEWARLKGLGWTLVDGEFVPPVGEGDGKGGGSLTEAFLEKQQPTTADAPGAGS</sequence>
<evidence type="ECO:0000259" key="7">
    <source>
        <dbReference type="SMART" id="SM00479"/>
    </source>
</evidence>
<dbReference type="GO" id="GO:0003676">
    <property type="term" value="F:nucleic acid binding"/>
    <property type="evidence" value="ECO:0007669"/>
    <property type="project" value="InterPro"/>
</dbReference>
<reference evidence="8" key="1">
    <citation type="submission" date="2023-06" db="EMBL/GenBank/DDBJ databases">
        <title>Genome-scale phylogeny and comparative genomics of the fungal order Sordariales.</title>
        <authorList>
            <consortium name="Lawrence Berkeley National Laboratory"/>
            <person name="Hensen N."/>
            <person name="Bonometti L."/>
            <person name="Westerberg I."/>
            <person name="Brannstrom I.O."/>
            <person name="Guillou S."/>
            <person name="Cros-Aarteil S."/>
            <person name="Calhoun S."/>
            <person name="Haridas S."/>
            <person name="Kuo A."/>
            <person name="Mondo S."/>
            <person name="Pangilinan J."/>
            <person name="Riley R."/>
            <person name="Labutti K."/>
            <person name="Andreopoulos B."/>
            <person name="Lipzen A."/>
            <person name="Chen C."/>
            <person name="Yanf M."/>
            <person name="Daum C."/>
            <person name="Ng V."/>
            <person name="Clum A."/>
            <person name="Steindorff A."/>
            <person name="Ohm R."/>
            <person name="Martin F."/>
            <person name="Silar P."/>
            <person name="Natvig D."/>
            <person name="Lalanne C."/>
            <person name="Gautier V."/>
            <person name="Ament-Velasquez S.L."/>
            <person name="Kruys A."/>
            <person name="Hutchinson M.I."/>
            <person name="Powell A.J."/>
            <person name="Barry K."/>
            <person name="Miller A.N."/>
            <person name="Grigoriev I.V."/>
            <person name="Debuchy R."/>
            <person name="Gladieux P."/>
            <person name="Thoren M.H."/>
            <person name="Johannesson H."/>
        </authorList>
    </citation>
    <scope>NUCLEOTIDE SEQUENCE</scope>
    <source>
        <strain evidence="8">8032-3</strain>
    </source>
</reference>
<feature type="region of interest" description="Disordered" evidence="6">
    <location>
        <begin position="650"/>
        <end position="681"/>
    </location>
</feature>
<evidence type="ECO:0000256" key="5">
    <source>
        <dbReference type="SAM" id="Coils"/>
    </source>
</evidence>
<protein>
    <recommendedName>
        <fullName evidence="7">Exonuclease domain-containing protein</fullName>
    </recommendedName>
</protein>
<evidence type="ECO:0000256" key="3">
    <source>
        <dbReference type="ARBA" id="ARBA00022801"/>
    </source>
</evidence>
<feature type="coiled-coil region" evidence="5">
    <location>
        <begin position="172"/>
        <end position="199"/>
    </location>
</feature>
<comment type="caution">
    <text evidence="8">The sequence shown here is derived from an EMBL/GenBank/DDBJ whole genome shotgun (WGS) entry which is preliminary data.</text>
</comment>
<comment type="similarity">
    <text evidence="1">Belongs to the REXO1/REXO3 family.</text>
</comment>
<evidence type="ECO:0000256" key="2">
    <source>
        <dbReference type="ARBA" id="ARBA00022722"/>
    </source>
</evidence>
<keyword evidence="9" id="KW-1185">Reference proteome</keyword>
<gene>
    <name evidence="8" type="ORF">QBC33DRAFT_221619</name>
</gene>
<evidence type="ECO:0000256" key="6">
    <source>
        <dbReference type="SAM" id="MobiDB-lite"/>
    </source>
</evidence>
<dbReference type="EMBL" id="MU838999">
    <property type="protein sequence ID" value="KAK1770914.1"/>
    <property type="molecule type" value="Genomic_DNA"/>
</dbReference>
<proteinExistence type="inferred from homology"/>
<evidence type="ECO:0000256" key="1">
    <source>
        <dbReference type="ARBA" id="ARBA00006357"/>
    </source>
</evidence>
<dbReference type="SMART" id="SM00479">
    <property type="entry name" value="EXOIII"/>
    <property type="match status" value="1"/>
</dbReference>
<dbReference type="GO" id="GO:0005634">
    <property type="term" value="C:nucleus"/>
    <property type="evidence" value="ECO:0007669"/>
    <property type="project" value="TreeGrafter"/>
</dbReference>
<feature type="region of interest" description="Disordered" evidence="6">
    <location>
        <begin position="485"/>
        <end position="524"/>
    </location>
</feature>
<dbReference type="Proteomes" id="UP001244011">
    <property type="component" value="Unassembled WGS sequence"/>
</dbReference>
<dbReference type="GO" id="GO:0004527">
    <property type="term" value="F:exonuclease activity"/>
    <property type="evidence" value="ECO:0007669"/>
    <property type="project" value="UniProtKB-KW"/>
</dbReference>
<dbReference type="RefSeq" id="XP_060287127.1">
    <property type="nucleotide sequence ID" value="XM_060422780.1"/>
</dbReference>
<keyword evidence="3" id="KW-0378">Hydrolase</keyword>
<organism evidence="8 9">
    <name type="scientific">Phialemonium atrogriseum</name>
    <dbReference type="NCBI Taxonomy" id="1093897"/>
    <lineage>
        <taxon>Eukaryota</taxon>
        <taxon>Fungi</taxon>
        <taxon>Dikarya</taxon>
        <taxon>Ascomycota</taxon>
        <taxon>Pezizomycotina</taxon>
        <taxon>Sordariomycetes</taxon>
        <taxon>Sordariomycetidae</taxon>
        <taxon>Cephalothecales</taxon>
        <taxon>Cephalothecaceae</taxon>
        <taxon>Phialemonium</taxon>
    </lineage>
</organism>
<keyword evidence="2" id="KW-0540">Nuclease</keyword>